<dbReference type="PROSITE" id="PS50922">
    <property type="entry name" value="TLC"/>
    <property type="match status" value="1"/>
</dbReference>
<sequence length="446" mass="49015">MFSRASSPDKMRRNRRREPHRAGTHTRRRTDVRSPRQLCSTVADVQGRAQMCNVCQAQAAVTLPRCPVQTGGRYLRATRAVFGAQFNPAPAQQEHAEQPRTPAQARHAPHTCAHTHTDRGGVASAPLINERRGHARSEPATSAQARAREAWPARGECPMGRRGPAGACGGRVRSKGVVGDGAWPRGRAPPGLGAMGPGWRAASAALVGGGVAIFAALRRLALAVPQPAAVRSRPGRVWRWRNLLVSFAHSVLAGLWALFSLWHSPELLSDIQDGYSVSGHLLVCFSSGYFIHDTLDIIFNHQSRSSWEYLVHHAMAISAFVSLIITGRFLVAAVLLLLVEVSNIFLTVRMLLKMSNVPSPALYEANKYINLVVYFAFRLAPQAYLTCYFLRHVELQGQGAFLTANLLLLDAMILMYFSRLLRSDFFPSLRKGSAGRDVDGEKFLID</sequence>
<comment type="subcellular location">
    <subcellularLocation>
        <location evidence="1">Membrane</location>
        <topology evidence="1">Multi-pass membrane protein</topology>
    </subcellularLocation>
</comment>
<proteinExistence type="predicted"/>
<dbReference type="InterPro" id="IPR006634">
    <property type="entry name" value="TLC-dom"/>
</dbReference>
<feature type="transmembrane region" description="Helical" evidence="7">
    <location>
        <begin position="331"/>
        <end position="352"/>
    </location>
</feature>
<gene>
    <name evidence="9" type="primary">TLCD1</name>
</gene>
<dbReference type="AlphaFoldDB" id="A0A8D2NE46"/>
<dbReference type="PANTHER" id="PTHR13439">
    <property type="entry name" value="CT120 PROTEIN"/>
    <property type="match status" value="1"/>
</dbReference>
<evidence type="ECO:0000256" key="2">
    <source>
        <dbReference type="ARBA" id="ARBA00022692"/>
    </source>
</evidence>
<evidence type="ECO:0000256" key="5">
    <source>
        <dbReference type="PROSITE-ProRule" id="PRU00205"/>
    </source>
</evidence>
<reference evidence="9" key="1">
    <citation type="submission" date="2025-08" db="UniProtKB">
        <authorList>
            <consortium name="Ensembl"/>
        </authorList>
    </citation>
    <scope>IDENTIFICATION</scope>
</reference>
<reference evidence="9" key="2">
    <citation type="submission" date="2025-09" db="UniProtKB">
        <authorList>
            <consortium name="Ensembl"/>
        </authorList>
    </citation>
    <scope>IDENTIFICATION</scope>
</reference>
<keyword evidence="3 7" id="KW-1133">Transmembrane helix</keyword>
<dbReference type="Pfam" id="PF03798">
    <property type="entry name" value="TRAM_LAG1_CLN8"/>
    <property type="match status" value="1"/>
</dbReference>
<feature type="transmembrane region" description="Helical" evidence="7">
    <location>
        <begin position="242"/>
        <end position="262"/>
    </location>
</feature>
<evidence type="ECO:0000259" key="8">
    <source>
        <dbReference type="PROSITE" id="PS50922"/>
    </source>
</evidence>
<feature type="compositionally biased region" description="Basic residues" evidence="6">
    <location>
        <begin position="12"/>
        <end position="28"/>
    </location>
</feature>
<evidence type="ECO:0000256" key="4">
    <source>
        <dbReference type="ARBA" id="ARBA00023136"/>
    </source>
</evidence>
<organism evidence="9 10">
    <name type="scientific">Zonotrichia albicollis</name>
    <name type="common">White-throated sparrow</name>
    <name type="synonym">Fringilla albicollis</name>
    <dbReference type="NCBI Taxonomy" id="44394"/>
    <lineage>
        <taxon>Eukaryota</taxon>
        <taxon>Metazoa</taxon>
        <taxon>Chordata</taxon>
        <taxon>Craniata</taxon>
        <taxon>Vertebrata</taxon>
        <taxon>Euteleostomi</taxon>
        <taxon>Archelosauria</taxon>
        <taxon>Archosauria</taxon>
        <taxon>Dinosauria</taxon>
        <taxon>Saurischia</taxon>
        <taxon>Theropoda</taxon>
        <taxon>Coelurosauria</taxon>
        <taxon>Aves</taxon>
        <taxon>Neognathae</taxon>
        <taxon>Neoaves</taxon>
        <taxon>Telluraves</taxon>
        <taxon>Australaves</taxon>
        <taxon>Passeriformes</taxon>
        <taxon>Passerellidae</taxon>
        <taxon>Zonotrichia</taxon>
    </lineage>
</organism>
<feature type="transmembrane region" description="Helical" evidence="7">
    <location>
        <begin position="199"/>
        <end position="221"/>
    </location>
</feature>
<evidence type="ECO:0000256" key="7">
    <source>
        <dbReference type="SAM" id="Phobius"/>
    </source>
</evidence>
<name>A0A8D2NE46_ZONAL</name>
<dbReference type="PANTHER" id="PTHR13439:SF5">
    <property type="entry name" value="TLC DOMAIN-CONTAINING PROTEIN 1"/>
    <property type="match status" value="1"/>
</dbReference>
<dbReference type="GO" id="GO:0055091">
    <property type="term" value="P:phospholipid homeostasis"/>
    <property type="evidence" value="ECO:0007669"/>
    <property type="project" value="TreeGrafter"/>
</dbReference>
<keyword evidence="10" id="KW-1185">Reference proteome</keyword>
<feature type="transmembrane region" description="Helical" evidence="7">
    <location>
        <begin position="399"/>
        <end position="421"/>
    </location>
</feature>
<evidence type="ECO:0000256" key="1">
    <source>
        <dbReference type="ARBA" id="ARBA00004141"/>
    </source>
</evidence>
<dbReference type="SMART" id="SM00724">
    <property type="entry name" value="TLC"/>
    <property type="match status" value="1"/>
</dbReference>
<evidence type="ECO:0000313" key="9">
    <source>
        <dbReference type="Ensembl" id="ENSZALP00000020092.1"/>
    </source>
</evidence>
<protein>
    <submittedName>
        <fullName evidence="9">TLC domain containing 1</fullName>
    </submittedName>
</protein>
<evidence type="ECO:0000256" key="6">
    <source>
        <dbReference type="SAM" id="MobiDB-lite"/>
    </source>
</evidence>
<evidence type="ECO:0000256" key="3">
    <source>
        <dbReference type="ARBA" id="ARBA00022989"/>
    </source>
</evidence>
<dbReference type="Proteomes" id="UP000694413">
    <property type="component" value="Unassembled WGS sequence"/>
</dbReference>
<feature type="domain" description="TLC" evidence="8">
    <location>
        <begin position="235"/>
        <end position="429"/>
    </location>
</feature>
<dbReference type="GO" id="GO:0007009">
    <property type="term" value="P:plasma membrane organization"/>
    <property type="evidence" value="ECO:0007669"/>
    <property type="project" value="TreeGrafter"/>
</dbReference>
<dbReference type="Ensembl" id="ENSZALT00000026321.1">
    <property type="protein sequence ID" value="ENSZALP00000020092.1"/>
    <property type="gene ID" value="ENSZALG00000015852.1"/>
</dbReference>
<dbReference type="GO" id="GO:0097035">
    <property type="term" value="P:regulation of membrane lipid distribution"/>
    <property type="evidence" value="ECO:0007669"/>
    <property type="project" value="TreeGrafter"/>
</dbReference>
<feature type="region of interest" description="Disordered" evidence="6">
    <location>
        <begin position="133"/>
        <end position="158"/>
    </location>
</feature>
<feature type="transmembrane region" description="Helical" evidence="7">
    <location>
        <begin position="372"/>
        <end position="393"/>
    </location>
</feature>
<keyword evidence="4 5" id="KW-0472">Membrane</keyword>
<evidence type="ECO:0000313" key="10">
    <source>
        <dbReference type="Proteomes" id="UP000694413"/>
    </source>
</evidence>
<keyword evidence="2 5" id="KW-0812">Transmembrane</keyword>
<dbReference type="InterPro" id="IPR050846">
    <property type="entry name" value="TLCD"/>
</dbReference>
<accession>A0A8D2NE46</accession>
<dbReference type="GO" id="GO:0005886">
    <property type="term" value="C:plasma membrane"/>
    <property type="evidence" value="ECO:0007669"/>
    <property type="project" value="TreeGrafter"/>
</dbReference>
<feature type="region of interest" description="Disordered" evidence="6">
    <location>
        <begin position="1"/>
        <end position="34"/>
    </location>
</feature>
<dbReference type="GO" id="GO:0071709">
    <property type="term" value="P:membrane assembly"/>
    <property type="evidence" value="ECO:0007669"/>
    <property type="project" value="TreeGrafter"/>
</dbReference>